<dbReference type="InterPro" id="IPR009702">
    <property type="entry name" value="DUF1284"/>
</dbReference>
<evidence type="ECO:0000313" key="1">
    <source>
        <dbReference type="EMBL" id="MPR28312.1"/>
    </source>
</evidence>
<evidence type="ECO:0000313" key="2">
    <source>
        <dbReference type="Proteomes" id="UP000403266"/>
    </source>
</evidence>
<keyword evidence="2" id="KW-1185">Reference proteome</keyword>
<dbReference type="Pfam" id="PF06935">
    <property type="entry name" value="DUF1284"/>
    <property type="match status" value="1"/>
</dbReference>
<dbReference type="OrthoDB" id="6195504at2"/>
<dbReference type="EMBL" id="VOSK01000136">
    <property type="protein sequence ID" value="MPR28312.1"/>
    <property type="molecule type" value="Genomic_DNA"/>
</dbReference>
<dbReference type="Proteomes" id="UP000403266">
    <property type="component" value="Unassembled WGS sequence"/>
</dbReference>
<gene>
    <name evidence="1" type="ORF">FS320_24960</name>
</gene>
<organism evidence="1 2">
    <name type="scientific">Microvirga tunisiensis</name>
    <dbReference type="NCBI Taxonomy" id="2108360"/>
    <lineage>
        <taxon>Bacteria</taxon>
        <taxon>Pseudomonadati</taxon>
        <taxon>Pseudomonadota</taxon>
        <taxon>Alphaproteobacteria</taxon>
        <taxon>Hyphomicrobiales</taxon>
        <taxon>Methylobacteriaceae</taxon>
        <taxon>Microvirga</taxon>
    </lineage>
</organism>
<dbReference type="AlphaFoldDB" id="A0A5N7MMN2"/>
<sequence length="147" mass="15901">MGVHLRAHHLLCLLTFVGRDYNVAFTANMEQIVVRLSSGADDIVLVDGLDDLCAPLMGTAVQDCLLARVLCRDEMAVKNISSYLESQICAGAVLPAQVLGELRSAFSAGTIRSARADCRWADLGTAVADAKFPQAHLCFRDTANKRH</sequence>
<accession>A0A5N7MMN2</accession>
<reference evidence="1 2" key="1">
    <citation type="journal article" date="2019" name="Syst. Appl. Microbiol.">
        <title>Microvirga tunisiensis sp. nov., a root nodule symbiotic bacterium isolated from Lupinus micranthus and L. luteus grown in Northern Tunisia.</title>
        <authorList>
            <person name="Msaddak A."/>
            <person name="Rejili M."/>
            <person name="Duran D."/>
            <person name="Mars M."/>
            <person name="Palacios J.M."/>
            <person name="Ruiz-Argueso T."/>
            <person name="Rey L."/>
            <person name="Imperial J."/>
        </authorList>
    </citation>
    <scope>NUCLEOTIDE SEQUENCE [LARGE SCALE GENOMIC DNA]</scope>
    <source>
        <strain evidence="1 2">Lmie10</strain>
    </source>
</reference>
<protein>
    <submittedName>
        <fullName evidence="1">DUF1284 domain-containing protein</fullName>
    </submittedName>
</protein>
<proteinExistence type="predicted"/>
<comment type="caution">
    <text evidence="1">The sequence shown here is derived from an EMBL/GenBank/DDBJ whole genome shotgun (WGS) entry which is preliminary data.</text>
</comment>
<name>A0A5N7MMN2_9HYPH</name>